<protein>
    <submittedName>
        <fullName evidence="1">Uncharacterized protein</fullName>
    </submittedName>
</protein>
<evidence type="ECO:0000313" key="2">
    <source>
        <dbReference type="Proteomes" id="UP001254848"/>
    </source>
</evidence>
<dbReference type="Proteomes" id="UP001254848">
    <property type="component" value="Unassembled WGS sequence"/>
</dbReference>
<evidence type="ECO:0000313" key="1">
    <source>
        <dbReference type="EMBL" id="MDT8900622.1"/>
    </source>
</evidence>
<comment type="caution">
    <text evidence="1">The sequence shown here is derived from an EMBL/GenBank/DDBJ whole genome shotgun (WGS) entry which is preliminary data.</text>
</comment>
<reference evidence="1 2" key="1">
    <citation type="submission" date="2023-07" db="EMBL/GenBank/DDBJ databases">
        <title>The novel representative of Negativicutes class, Anaeroselena agilis gen. nov. sp. nov.</title>
        <authorList>
            <person name="Prokofeva M.I."/>
            <person name="Elcheninov A.G."/>
            <person name="Klyukina A."/>
            <person name="Kublanov I.V."/>
            <person name="Frolov E.N."/>
            <person name="Podosokorskaya O.A."/>
        </authorList>
    </citation>
    <scope>NUCLEOTIDE SEQUENCE [LARGE SCALE GENOMIC DNA]</scope>
    <source>
        <strain evidence="1 2">4137-cl</strain>
    </source>
</reference>
<dbReference type="EMBL" id="JAUOZS010000001">
    <property type="protein sequence ID" value="MDT8900622.1"/>
    <property type="molecule type" value="Genomic_DNA"/>
</dbReference>
<organism evidence="1 2">
    <name type="scientific">Anaeroselena agilis</name>
    <dbReference type="NCBI Taxonomy" id="3063788"/>
    <lineage>
        <taxon>Bacteria</taxon>
        <taxon>Bacillati</taxon>
        <taxon>Bacillota</taxon>
        <taxon>Negativicutes</taxon>
        <taxon>Acetonemataceae</taxon>
        <taxon>Anaeroselena</taxon>
    </lineage>
</organism>
<accession>A0ABU3NV05</accession>
<sequence length="70" mass="8162">MDAVYRARWERRGQHPAFIVLGYRQTLALRADLEAAMVLRVSQAPEENDRINGIEILYSRKESELRVVFS</sequence>
<proteinExistence type="predicted"/>
<dbReference type="RefSeq" id="WP_413779158.1">
    <property type="nucleotide sequence ID" value="NZ_JAUOZS010000001.1"/>
</dbReference>
<keyword evidence="2" id="KW-1185">Reference proteome</keyword>
<name>A0ABU3NV05_9FIRM</name>
<gene>
    <name evidence="1" type="ORF">Q4T40_05130</name>
</gene>